<keyword evidence="4" id="KW-0949">S-adenosyl-L-methionine</keyword>
<dbReference type="InterPro" id="IPR002052">
    <property type="entry name" value="DNA_methylase_N6_adenine_CS"/>
</dbReference>
<dbReference type="AlphaFoldDB" id="A0A073J5U4"/>
<evidence type="ECO:0000256" key="3">
    <source>
        <dbReference type="ARBA" id="ARBA00022679"/>
    </source>
</evidence>
<dbReference type="PRINTS" id="PR00505">
    <property type="entry name" value="D12N6MTFRASE"/>
</dbReference>
<dbReference type="PANTHER" id="PTHR30481">
    <property type="entry name" value="DNA ADENINE METHYLASE"/>
    <property type="match status" value="1"/>
</dbReference>
<dbReference type="PANTHER" id="PTHR30481:SF3">
    <property type="entry name" value="DNA ADENINE METHYLASE"/>
    <property type="match status" value="1"/>
</dbReference>
<dbReference type="PATRIC" id="fig|2754.20.peg.451"/>
<dbReference type="Gene3D" id="3.40.50.150">
    <property type="entry name" value="Vaccinia Virus protein VP39"/>
    <property type="match status" value="2"/>
</dbReference>
<name>A0A073J5U4_9BACT</name>
<evidence type="ECO:0000256" key="4">
    <source>
        <dbReference type="ARBA" id="ARBA00022691"/>
    </source>
</evidence>
<dbReference type="GO" id="GO:0009007">
    <property type="term" value="F:site-specific DNA-methyltransferase (adenine-specific) activity"/>
    <property type="evidence" value="ECO:0007669"/>
    <property type="project" value="UniProtKB-EC"/>
</dbReference>
<dbReference type="GO" id="GO:0009307">
    <property type="term" value="P:DNA restriction-modification system"/>
    <property type="evidence" value="ECO:0007669"/>
    <property type="project" value="InterPro"/>
</dbReference>
<proteinExistence type="predicted"/>
<dbReference type="Proteomes" id="UP000027665">
    <property type="component" value="Unassembled WGS sequence"/>
</dbReference>
<comment type="caution">
    <text evidence="6">The sequence shown here is derived from an EMBL/GenBank/DDBJ whole genome shotgun (WGS) entry which is preliminary data.</text>
</comment>
<dbReference type="InterPro" id="IPR012327">
    <property type="entry name" value="MeTrfase_D12"/>
</dbReference>
<reference evidence="6 7" key="1">
    <citation type="submission" date="2014-04" db="EMBL/GenBank/DDBJ databases">
        <title>Draft Genome Sequence of Synergistes jonesii.</title>
        <authorList>
            <person name="Coil D.A."/>
            <person name="Eisen J.A."/>
            <person name="Holland-Moritz H.E."/>
        </authorList>
    </citation>
    <scope>NUCLEOTIDE SEQUENCE [LARGE SCALE GENOMIC DNA]</scope>
    <source>
        <strain evidence="6 7">78-1</strain>
    </source>
</reference>
<dbReference type="InterPro" id="IPR029063">
    <property type="entry name" value="SAM-dependent_MTases_sf"/>
</dbReference>
<dbReference type="OrthoDB" id="9805629at2"/>
<dbReference type="GO" id="GO:0006298">
    <property type="term" value="P:mismatch repair"/>
    <property type="evidence" value="ECO:0007669"/>
    <property type="project" value="TreeGrafter"/>
</dbReference>
<keyword evidence="7" id="KW-1185">Reference proteome</keyword>
<keyword evidence="3" id="KW-0808">Transferase</keyword>
<dbReference type="REBASE" id="93432">
    <property type="entry name" value="M.Sjo781ORF12305P"/>
</dbReference>
<dbReference type="GO" id="GO:1904047">
    <property type="term" value="F:S-adenosyl-L-methionine binding"/>
    <property type="evidence" value="ECO:0007669"/>
    <property type="project" value="TreeGrafter"/>
</dbReference>
<dbReference type="RefSeq" id="WP_037974430.1">
    <property type="nucleotide sequence ID" value="NZ_JMKI01000006.1"/>
</dbReference>
<dbReference type="GeneID" id="90982746"/>
<dbReference type="EMBL" id="JMKI01000006">
    <property type="protein sequence ID" value="KEJ93082.1"/>
    <property type="molecule type" value="Genomic_DNA"/>
</dbReference>
<evidence type="ECO:0000313" key="6">
    <source>
        <dbReference type="EMBL" id="KEJ93082.1"/>
    </source>
</evidence>
<evidence type="ECO:0000256" key="2">
    <source>
        <dbReference type="ARBA" id="ARBA00022603"/>
    </source>
</evidence>
<sequence>MKPLIKWPGGKSGEIEKVKDYVPKFERYFEPFFGGGAMFFFLEPPRAAVNDASPLLMEYYGLVKARDALLRELLLGYDEGFVSLYRICSERYADIYALYDEFSSRRLDGEALNAGLLAFASTLSEMLAKGAAAGLVLDEEIFAGSLAASAADKIKRTATNDAKKTFPAEDLKENLLTGFMSGFYRYFRGVCNGMKLGKTPVPSAQYRAANFYFIREYCYGSMFRYNSGGEFNIPYGGISYNAKNFRAKIDNMFSERTADVLAGADISCCDFEDFLDDAEPSKNDFIFLDPPYDTDFSDYSGRKFGRGDQRRLASLLKEARAKIMLVIKRTDFILDLYKEGFYISSFGSRYRYNVRSRNERSAEHLVITNFPL</sequence>
<protein>
    <recommendedName>
        <fullName evidence="1">site-specific DNA-methyltransferase (adenine-specific)</fullName>
        <ecNumber evidence="1">2.1.1.72</ecNumber>
    </recommendedName>
</protein>
<evidence type="ECO:0000256" key="1">
    <source>
        <dbReference type="ARBA" id="ARBA00011900"/>
    </source>
</evidence>
<dbReference type="EC" id="2.1.1.72" evidence="1"/>
<comment type="catalytic activity">
    <reaction evidence="5">
        <text>a 2'-deoxyadenosine in DNA + S-adenosyl-L-methionine = an N(6)-methyl-2'-deoxyadenosine in DNA + S-adenosyl-L-homocysteine + H(+)</text>
        <dbReference type="Rhea" id="RHEA:15197"/>
        <dbReference type="Rhea" id="RHEA-COMP:12418"/>
        <dbReference type="Rhea" id="RHEA-COMP:12419"/>
        <dbReference type="ChEBI" id="CHEBI:15378"/>
        <dbReference type="ChEBI" id="CHEBI:57856"/>
        <dbReference type="ChEBI" id="CHEBI:59789"/>
        <dbReference type="ChEBI" id="CHEBI:90615"/>
        <dbReference type="ChEBI" id="CHEBI:90616"/>
        <dbReference type="EC" id="2.1.1.72"/>
    </reaction>
</comment>
<dbReference type="GO" id="GO:0032259">
    <property type="term" value="P:methylation"/>
    <property type="evidence" value="ECO:0007669"/>
    <property type="project" value="UniProtKB-KW"/>
</dbReference>
<dbReference type="eggNOG" id="COG0338">
    <property type="taxonomic scope" value="Bacteria"/>
</dbReference>
<dbReference type="SUPFAM" id="SSF53335">
    <property type="entry name" value="S-adenosyl-L-methionine-dependent methyltransferases"/>
    <property type="match status" value="1"/>
</dbReference>
<dbReference type="GO" id="GO:0043565">
    <property type="term" value="F:sequence-specific DNA binding"/>
    <property type="evidence" value="ECO:0007669"/>
    <property type="project" value="TreeGrafter"/>
</dbReference>
<organism evidence="6 7">
    <name type="scientific">Synergistes jonesii</name>
    <dbReference type="NCBI Taxonomy" id="2754"/>
    <lineage>
        <taxon>Bacteria</taxon>
        <taxon>Thermotogati</taxon>
        <taxon>Synergistota</taxon>
        <taxon>Synergistia</taxon>
        <taxon>Synergistales</taxon>
        <taxon>Synergistaceae</taxon>
        <taxon>Synergistes</taxon>
    </lineage>
</organism>
<dbReference type="Pfam" id="PF02086">
    <property type="entry name" value="MethyltransfD12"/>
    <property type="match status" value="2"/>
</dbReference>
<evidence type="ECO:0000313" key="7">
    <source>
        <dbReference type="Proteomes" id="UP000027665"/>
    </source>
</evidence>
<dbReference type="STRING" id="2754.EH55_12305"/>
<keyword evidence="2" id="KW-0489">Methyltransferase</keyword>
<gene>
    <name evidence="6" type="ORF">EH55_12305</name>
</gene>
<evidence type="ECO:0000256" key="5">
    <source>
        <dbReference type="ARBA" id="ARBA00047942"/>
    </source>
</evidence>
<accession>A0A073J5U4</accession>
<dbReference type="PROSITE" id="PS00092">
    <property type="entry name" value="N6_MTASE"/>
    <property type="match status" value="1"/>
</dbReference>